<feature type="transmembrane region" description="Helical" evidence="6">
    <location>
        <begin position="144"/>
        <end position="167"/>
    </location>
</feature>
<keyword evidence="4 6" id="KW-1133">Transmembrane helix</keyword>
<dbReference type="InterPro" id="IPR032816">
    <property type="entry name" value="VTT_dom"/>
</dbReference>
<evidence type="ECO:0000256" key="5">
    <source>
        <dbReference type="ARBA" id="ARBA00023136"/>
    </source>
</evidence>
<feature type="transmembrane region" description="Helical" evidence="6">
    <location>
        <begin position="179"/>
        <end position="198"/>
    </location>
</feature>
<keyword evidence="5 6" id="KW-0472">Membrane</keyword>
<feature type="domain" description="VTT" evidence="7">
    <location>
        <begin position="50"/>
        <end position="164"/>
    </location>
</feature>
<feature type="transmembrane region" description="Helical" evidence="6">
    <location>
        <begin position="21"/>
        <end position="39"/>
    </location>
</feature>
<dbReference type="PANTHER" id="PTHR30353">
    <property type="entry name" value="INNER MEMBRANE PROTEIN DEDA-RELATED"/>
    <property type="match status" value="1"/>
</dbReference>
<comment type="subcellular location">
    <subcellularLocation>
        <location evidence="1">Cell membrane</location>
        <topology evidence="1">Multi-pass membrane protein</topology>
    </subcellularLocation>
</comment>
<feature type="transmembrane region" description="Helical" evidence="6">
    <location>
        <begin position="59"/>
        <end position="80"/>
    </location>
</feature>
<dbReference type="InterPro" id="IPR032818">
    <property type="entry name" value="DedA-like"/>
</dbReference>
<evidence type="ECO:0000259" key="7">
    <source>
        <dbReference type="Pfam" id="PF09335"/>
    </source>
</evidence>
<evidence type="ECO:0000256" key="1">
    <source>
        <dbReference type="ARBA" id="ARBA00004651"/>
    </source>
</evidence>
<protein>
    <submittedName>
        <fullName evidence="8">Unannotated protein</fullName>
    </submittedName>
</protein>
<dbReference type="GO" id="GO:0005886">
    <property type="term" value="C:plasma membrane"/>
    <property type="evidence" value="ECO:0007669"/>
    <property type="project" value="UniProtKB-SubCell"/>
</dbReference>
<proteinExistence type="predicted"/>
<evidence type="ECO:0000256" key="3">
    <source>
        <dbReference type="ARBA" id="ARBA00022692"/>
    </source>
</evidence>
<sequence length="219" mass="24064">MNEVLNAILDFVEGVPPVWRTLVAGVAVMLETSVLLGLIVPGDTIVLVSSTGVTTVLQYIFMAVAIVLGALVGESIGFGLGRIFGPKLRASWLGQKIGDERWEKADRFVKRRGGIAVFISRFLPVFHSVVPLTAGMTPMQYRTFMAWTTPACIIWAFLYVSIGSGAAETYRELQDTVSWAGWIFVGIFVVAIGFIALMKHLLHRYSHMEDDAPEASTKR</sequence>
<keyword evidence="2" id="KW-1003">Cell membrane</keyword>
<gene>
    <name evidence="8" type="ORF">UFOPK1684_00461</name>
</gene>
<evidence type="ECO:0000256" key="6">
    <source>
        <dbReference type="SAM" id="Phobius"/>
    </source>
</evidence>
<reference evidence="8" key="1">
    <citation type="submission" date="2020-05" db="EMBL/GenBank/DDBJ databases">
        <authorList>
            <person name="Chiriac C."/>
            <person name="Salcher M."/>
            <person name="Ghai R."/>
            <person name="Kavagutti S V."/>
        </authorList>
    </citation>
    <scope>NUCLEOTIDE SEQUENCE</scope>
</reference>
<evidence type="ECO:0000313" key="8">
    <source>
        <dbReference type="EMBL" id="CAB4566706.1"/>
    </source>
</evidence>
<dbReference type="EMBL" id="CAEZTM010000014">
    <property type="protein sequence ID" value="CAB4566706.1"/>
    <property type="molecule type" value="Genomic_DNA"/>
</dbReference>
<dbReference type="Pfam" id="PF09335">
    <property type="entry name" value="VTT_dom"/>
    <property type="match status" value="1"/>
</dbReference>
<keyword evidence="3 6" id="KW-0812">Transmembrane</keyword>
<accession>A0A6J6DT83</accession>
<evidence type="ECO:0000256" key="4">
    <source>
        <dbReference type="ARBA" id="ARBA00022989"/>
    </source>
</evidence>
<dbReference type="AlphaFoldDB" id="A0A6J6DT83"/>
<organism evidence="8">
    <name type="scientific">freshwater metagenome</name>
    <dbReference type="NCBI Taxonomy" id="449393"/>
    <lineage>
        <taxon>unclassified sequences</taxon>
        <taxon>metagenomes</taxon>
        <taxon>ecological metagenomes</taxon>
    </lineage>
</organism>
<dbReference type="PANTHER" id="PTHR30353:SF15">
    <property type="entry name" value="INNER MEMBRANE PROTEIN YABI"/>
    <property type="match status" value="1"/>
</dbReference>
<evidence type="ECO:0000256" key="2">
    <source>
        <dbReference type="ARBA" id="ARBA00022475"/>
    </source>
</evidence>
<name>A0A6J6DT83_9ZZZZ</name>